<dbReference type="OrthoDB" id="10042665at2759"/>
<dbReference type="GO" id="GO:0016887">
    <property type="term" value="F:ATP hydrolysis activity"/>
    <property type="evidence" value="ECO:0007669"/>
    <property type="project" value="InterPro"/>
</dbReference>
<proteinExistence type="predicted"/>
<keyword evidence="4" id="KW-1185">Reference proteome</keyword>
<evidence type="ECO:0000313" key="3">
    <source>
        <dbReference type="EMBL" id="OSC99297.1"/>
    </source>
</evidence>
<feature type="region of interest" description="Disordered" evidence="1">
    <location>
        <begin position="13"/>
        <end position="44"/>
    </location>
</feature>
<sequence length="711" mass="78660">MFTAIRRLFRKDKADTRSHATSSLTSVSSTSTATPSPANEKDIHGAAKAPQSAGAFDLAMDVPPSSVKYFNQSFNTHTNAWEYKNASPFTSAQLNNLSPTDGVNSKTEAHYFSVVRTLPQKRDGGDSITVSICINNSALLRACKDAVVLHQGCPVVAFESAQVDPKTIIAFFPILHEYAQSLFASVPEPTTHECLVGLHVLLKFMRDNYGATLSEIESLKARGETTFSLAYAFLVPGSIVVSRCEVTKRIRAYRLQQITKHPGRYSLVLSSLEAATLAAEDMPGTALGGAVGGERSRLPFGMHSKTVGLESFKGVKKINALRVYPLQFAADPEALRTALVKRGRKWAALNGVHHVQYDGIATHPAERVTQSDVHSRIIIDRDEFLRANTNSRTPILLDSDILRRSGQSNGDIDNKDASNGSRLLSNSELLLASPVLYGFSLGNKLWMEFDVENVSPIAWNHEAFHALALAPERKDLLRSLVEAHNAHANFDDIIRGKGQGLVINLFGPPGVGKTLSAEATSDYLQRPLYVLTSGCLGTDPETLDRELRNAFELATHWNAIILIDEADVFLEERSAYDLQHNAMVAVFLRQLEYYHGILFLTTNRITAFDEAFLSRIHVALQFTKLSIEAKAQIWRQFLEKAEADQEEFTQEVIEKLAKREINGRQIKNVCRTATSLARMRGEKLRFAHLVNSLDAMEEFEAGFKAMKSNKA</sequence>
<dbReference type="Proteomes" id="UP000193067">
    <property type="component" value="Unassembled WGS sequence"/>
</dbReference>
<gene>
    <name evidence="3" type="ORF">PYCCODRAFT_856682</name>
</gene>
<dbReference type="PANTHER" id="PTHR46411:SF3">
    <property type="entry name" value="AAA+ ATPASE DOMAIN-CONTAINING PROTEIN"/>
    <property type="match status" value="1"/>
</dbReference>
<dbReference type="Pfam" id="PF23232">
    <property type="entry name" value="AAA_lid_13"/>
    <property type="match status" value="1"/>
</dbReference>
<feature type="compositionally biased region" description="Low complexity" evidence="1">
    <location>
        <begin position="19"/>
        <end position="38"/>
    </location>
</feature>
<dbReference type="InterPro" id="IPR003593">
    <property type="entry name" value="AAA+_ATPase"/>
</dbReference>
<dbReference type="CDD" id="cd19481">
    <property type="entry name" value="RecA-like_protease"/>
    <property type="match status" value="1"/>
</dbReference>
<dbReference type="EMBL" id="KZ084129">
    <property type="protein sequence ID" value="OSC99297.1"/>
    <property type="molecule type" value="Genomic_DNA"/>
</dbReference>
<dbReference type="Pfam" id="PF00004">
    <property type="entry name" value="AAA"/>
    <property type="match status" value="1"/>
</dbReference>
<dbReference type="InterPro" id="IPR003959">
    <property type="entry name" value="ATPase_AAA_core"/>
</dbReference>
<dbReference type="InterPro" id="IPR027417">
    <property type="entry name" value="P-loop_NTPase"/>
</dbReference>
<dbReference type="InterPro" id="IPR054289">
    <property type="entry name" value="DUF7025"/>
</dbReference>
<evidence type="ECO:0000313" key="4">
    <source>
        <dbReference type="Proteomes" id="UP000193067"/>
    </source>
</evidence>
<dbReference type="InterPro" id="IPR056599">
    <property type="entry name" value="AAA_lid_fung"/>
</dbReference>
<dbReference type="Gene3D" id="3.40.50.300">
    <property type="entry name" value="P-loop containing nucleotide triphosphate hydrolases"/>
    <property type="match status" value="1"/>
</dbReference>
<dbReference type="Pfam" id="PF22942">
    <property type="entry name" value="DUF7025"/>
    <property type="match status" value="1"/>
</dbReference>
<organism evidence="3 4">
    <name type="scientific">Trametes coccinea (strain BRFM310)</name>
    <name type="common">Pycnoporus coccineus</name>
    <dbReference type="NCBI Taxonomy" id="1353009"/>
    <lineage>
        <taxon>Eukaryota</taxon>
        <taxon>Fungi</taxon>
        <taxon>Dikarya</taxon>
        <taxon>Basidiomycota</taxon>
        <taxon>Agaricomycotina</taxon>
        <taxon>Agaricomycetes</taxon>
        <taxon>Polyporales</taxon>
        <taxon>Polyporaceae</taxon>
        <taxon>Trametes</taxon>
    </lineage>
</organism>
<evidence type="ECO:0000259" key="2">
    <source>
        <dbReference type="SMART" id="SM00382"/>
    </source>
</evidence>
<feature type="domain" description="AAA+ ATPase" evidence="2">
    <location>
        <begin position="499"/>
        <end position="626"/>
    </location>
</feature>
<keyword evidence="3" id="KW-0378">Hydrolase</keyword>
<dbReference type="AlphaFoldDB" id="A0A1Y2IDX7"/>
<dbReference type="PANTHER" id="PTHR46411">
    <property type="entry name" value="FAMILY ATPASE, PUTATIVE-RELATED"/>
    <property type="match status" value="1"/>
</dbReference>
<dbReference type="GO" id="GO:0005524">
    <property type="term" value="F:ATP binding"/>
    <property type="evidence" value="ECO:0007669"/>
    <property type="project" value="InterPro"/>
</dbReference>
<protein>
    <submittedName>
        <fullName evidence="3">p-loop containing nucleoside triphosphate hydrolase protein</fullName>
    </submittedName>
</protein>
<dbReference type="SUPFAM" id="SSF52540">
    <property type="entry name" value="P-loop containing nucleoside triphosphate hydrolases"/>
    <property type="match status" value="1"/>
</dbReference>
<dbReference type="SMART" id="SM00382">
    <property type="entry name" value="AAA"/>
    <property type="match status" value="1"/>
</dbReference>
<dbReference type="STRING" id="1353009.A0A1Y2IDX7"/>
<reference evidence="3 4" key="1">
    <citation type="journal article" date="2015" name="Biotechnol. Biofuels">
        <title>Enhanced degradation of softwood versus hardwood by the white-rot fungus Pycnoporus coccineus.</title>
        <authorList>
            <person name="Couturier M."/>
            <person name="Navarro D."/>
            <person name="Chevret D."/>
            <person name="Henrissat B."/>
            <person name="Piumi F."/>
            <person name="Ruiz-Duenas F.J."/>
            <person name="Martinez A.T."/>
            <person name="Grigoriev I.V."/>
            <person name="Riley R."/>
            <person name="Lipzen A."/>
            <person name="Berrin J.G."/>
            <person name="Master E.R."/>
            <person name="Rosso M.N."/>
        </authorList>
    </citation>
    <scope>NUCLEOTIDE SEQUENCE [LARGE SCALE GENOMIC DNA]</scope>
    <source>
        <strain evidence="3 4">BRFM310</strain>
    </source>
</reference>
<accession>A0A1Y2IDX7</accession>
<evidence type="ECO:0000256" key="1">
    <source>
        <dbReference type="SAM" id="MobiDB-lite"/>
    </source>
</evidence>
<name>A0A1Y2IDX7_TRAC3</name>